<proteinExistence type="predicted"/>
<dbReference type="Pfam" id="PF05990">
    <property type="entry name" value="DUF900"/>
    <property type="match status" value="1"/>
</dbReference>
<dbReference type="InterPro" id="IPR010297">
    <property type="entry name" value="DUF900_hydrolase"/>
</dbReference>
<evidence type="ECO:0000313" key="1">
    <source>
        <dbReference type="EMBL" id="AOZ67968.1"/>
    </source>
</evidence>
<dbReference type="PIRSF" id="PIRSF033909">
    <property type="entry name" value="UCP033909"/>
    <property type="match status" value="1"/>
</dbReference>
<gene>
    <name evidence="1" type="ORF">LPB142_00400</name>
</gene>
<dbReference type="SUPFAM" id="SSF53474">
    <property type="entry name" value="alpha/beta-Hydrolases"/>
    <property type="match status" value="1"/>
</dbReference>
<dbReference type="Proteomes" id="UP000176562">
    <property type="component" value="Chromosome"/>
</dbReference>
<dbReference type="STRING" id="1850250.LPB142_00400"/>
<evidence type="ECO:0000313" key="2">
    <source>
        <dbReference type="Proteomes" id="UP000176562"/>
    </source>
</evidence>
<dbReference type="PANTHER" id="PTHR36513">
    <property type="entry name" value="ABC TRANSMEMBRANE TYPE-1 DOMAIN-CONTAINING PROTEIN"/>
    <property type="match status" value="1"/>
</dbReference>
<organism evidence="1 2">
    <name type="scientific">Rhodobacter xanthinilyticus</name>
    <dbReference type="NCBI Taxonomy" id="1850250"/>
    <lineage>
        <taxon>Bacteria</taxon>
        <taxon>Pseudomonadati</taxon>
        <taxon>Pseudomonadota</taxon>
        <taxon>Alphaproteobacteria</taxon>
        <taxon>Rhodobacterales</taxon>
        <taxon>Rhodobacter group</taxon>
        <taxon>Rhodobacter</taxon>
    </lineage>
</organism>
<sequence length="372" mass="40347">MLPRNPEPPLRIVLALVLITLAACAPRGQLIDAPDTGLPARSIFIGTSRAEVVDQSLPQAFDRSETLTRLRYDITQPPARKPGTITFPAPGRAPDPQTDFLVAARDHYPSARAFRDDLRRDLAHRHGRAIVFVHGYNTNFPEGVLRLAQLGADFEMTETLVHYSWPSRGSVLGYAYDRDSALFARDGLAELLSELRAAGAREILVVGHSMGAALTMETLRQLALARKTDTLSALSGVVLISPDIDVDVFRAQAHTVGRLPQPFFIFTSQKDRALGLSARISGDTNRLGNLTDVKQVADLKVTMIDVGAFDVNAGHFNVGDSPALIKMLSQIRRVATVLEGEQAGRSDLFSGVVLSVQSATQIILTPVEALAN</sequence>
<dbReference type="PANTHER" id="PTHR36513:SF1">
    <property type="entry name" value="TRANSMEMBRANE PROTEIN"/>
    <property type="match status" value="1"/>
</dbReference>
<accession>A0A1D9M847</accession>
<dbReference type="Gene3D" id="3.40.50.1820">
    <property type="entry name" value="alpha/beta hydrolase"/>
    <property type="match status" value="1"/>
</dbReference>
<dbReference type="InterPro" id="IPR029058">
    <property type="entry name" value="AB_hydrolase_fold"/>
</dbReference>
<dbReference type="KEGG" id="rhp:LPB142_00400"/>
<dbReference type="AlphaFoldDB" id="A0A1D9M847"/>
<evidence type="ECO:0008006" key="3">
    <source>
        <dbReference type="Google" id="ProtNLM"/>
    </source>
</evidence>
<reference evidence="1 2" key="1">
    <citation type="submission" date="2016-10" db="EMBL/GenBank/DDBJ databases">
        <title>Rhodobacter sp. LPB0142, isolated from sea water.</title>
        <authorList>
            <person name="Kim E."/>
            <person name="Yi H."/>
        </authorList>
    </citation>
    <scope>NUCLEOTIDE SEQUENCE [LARGE SCALE GENOMIC DNA]</scope>
    <source>
        <strain evidence="1 2">LPB0142</strain>
    </source>
</reference>
<keyword evidence="2" id="KW-1185">Reference proteome</keyword>
<dbReference type="EMBL" id="CP017781">
    <property type="protein sequence ID" value="AOZ67968.1"/>
    <property type="molecule type" value="Genomic_DNA"/>
</dbReference>
<dbReference type="PROSITE" id="PS51257">
    <property type="entry name" value="PROKAR_LIPOPROTEIN"/>
    <property type="match status" value="1"/>
</dbReference>
<dbReference type="InterPro" id="IPR014586">
    <property type="entry name" value="UCP033909"/>
</dbReference>
<name>A0A1D9M847_9RHOB</name>
<protein>
    <recommendedName>
        <fullName evidence="3">Esterase</fullName>
    </recommendedName>
</protein>